<dbReference type="AlphaFoldDB" id="A0A6A8LBB3"/>
<protein>
    <submittedName>
        <fullName evidence="1">Uncharacterized protein</fullName>
    </submittedName>
</protein>
<comment type="caution">
    <text evidence="1">The sequence shown here is derived from an EMBL/GenBank/DDBJ whole genome shotgun (WGS) entry which is preliminary data.</text>
</comment>
<organism evidence="1">
    <name type="scientific">Bacillus velezensis</name>
    <dbReference type="NCBI Taxonomy" id="492670"/>
    <lineage>
        <taxon>Bacteria</taxon>
        <taxon>Bacillati</taxon>
        <taxon>Bacillota</taxon>
        <taxon>Bacilli</taxon>
        <taxon>Bacillales</taxon>
        <taxon>Bacillaceae</taxon>
        <taxon>Bacillus</taxon>
        <taxon>Bacillus amyloliquefaciens group</taxon>
    </lineage>
</organism>
<name>A0A6A8LBB3_BACVE</name>
<reference evidence="1" key="1">
    <citation type="submission" date="2019-11" db="EMBL/GenBank/DDBJ databases">
        <title>Draft Genome Sequence of Plant Growth-Promoting Rhizosphere-Associated Bacteria.</title>
        <authorList>
            <person name="Vasilyev I.Y."/>
            <person name="Radchenko V."/>
            <person name="Ilnitskaya E.V."/>
        </authorList>
    </citation>
    <scope>NUCLEOTIDE SEQUENCE</scope>
    <source>
        <strain evidence="1">VRA_517_n</strain>
    </source>
</reference>
<accession>A0A6A8LBB3</accession>
<gene>
    <name evidence="1" type="ORF">GKC39_03650</name>
</gene>
<sequence>MCSTVGVDEEFKIPGSSETCMYPRDTKLSAAERVHCHCVLSPVVDNEILGLSVEEK</sequence>
<dbReference type="EMBL" id="WKKV01000001">
    <property type="protein sequence ID" value="MSE01155.1"/>
    <property type="molecule type" value="Genomic_DNA"/>
</dbReference>
<evidence type="ECO:0000313" key="1">
    <source>
        <dbReference type="EMBL" id="MSE01155.1"/>
    </source>
</evidence>
<proteinExistence type="predicted"/>